<dbReference type="InterPro" id="IPR003591">
    <property type="entry name" value="Leu-rich_rpt_typical-subtyp"/>
</dbReference>
<dbReference type="RefSeq" id="XP_015604470.1">
    <property type="nucleotide sequence ID" value="XM_015748984.2"/>
</dbReference>
<dbReference type="AlphaFoldDB" id="A0AAJ7FRE0"/>
<dbReference type="PANTHER" id="PTHR48051:SF46">
    <property type="entry name" value="LEUCINE RICH REPEAT-CONTAINING DOMAIN PROTEIN"/>
    <property type="match status" value="1"/>
</dbReference>
<evidence type="ECO:0000313" key="4">
    <source>
        <dbReference type="RefSeq" id="XP_015604470.1"/>
    </source>
</evidence>
<gene>
    <name evidence="4" type="primary">LOC107272146</name>
</gene>
<dbReference type="InterPro" id="IPR032675">
    <property type="entry name" value="LRR_dom_sf"/>
</dbReference>
<dbReference type="Pfam" id="PF13855">
    <property type="entry name" value="LRR_8"/>
    <property type="match status" value="1"/>
</dbReference>
<proteinExistence type="predicted"/>
<dbReference type="InterPro" id="IPR001611">
    <property type="entry name" value="Leu-rich_rpt"/>
</dbReference>
<evidence type="ECO:0000256" key="1">
    <source>
        <dbReference type="ARBA" id="ARBA00022614"/>
    </source>
</evidence>
<dbReference type="GO" id="GO:0005737">
    <property type="term" value="C:cytoplasm"/>
    <property type="evidence" value="ECO:0007669"/>
    <property type="project" value="TreeGrafter"/>
</dbReference>
<dbReference type="KEGG" id="ccin:107272146"/>
<evidence type="ECO:0000313" key="3">
    <source>
        <dbReference type="Proteomes" id="UP000694920"/>
    </source>
</evidence>
<keyword evidence="3" id="KW-1185">Reference proteome</keyword>
<organism evidence="3 4">
    <name type="scientific">Cephus cinctus</name>
    <name type="common">Wheat stem sawfly</name>
    <dbReference type="NCBI Taxonomy" id="211228"/>
    <lineage>
        <taxon>Eukaryota</taxon>
        <taxon>Metazoa</taxon>
        <taxon>Ecdysozoa</taxon>
        <taxon>Arthropoda</taxon>
        <taxon>Hexapoda</taxon>
        <taxon>Insecta</taxon>
        <taxon>Pterygota</taxon>
        <taxon>Neoptera</taxon>
        <taxon>Endopterygota</taxon>
        <taxon>Hymenoptera</taxon>
        <taxon>Cephoidea</taxon>
        <taxon>Cephidae</taxon>
        <taxon>Cephus</taxon>
    </lineage>
</organism>
<dbReference type="SMART" id="SM00369">
    <property type="entry name" value="LRR_TYP"/>
    <property type="match status" value="5"/>
</dbReference>
<sequence length="422" mass="48399">MKKKQHALSGKIEIMYSDSEDMAKEVKQKLILHWNYRGLKEIPEVVRTYGSHIEEVYLKWNQLTYLPIWIAELHNIKNLYLYGNRIHNLPEQFGAVRQLTVLDLSANQFQSVPGCIGELSNLKSLLLNDNSIKKLPAELHRLERLEVLSISGNRLVTLPEWLGSLPNLRELNVDNNLLKELPNRLTLASELSSISVCSNRLRYLPLNGFLSNPIIRFDSNNCLNYLSYIVLCQMIIAVPRPRNVGNVLAYGCFNIHKEGNLSHNNIKLIISAHTANEELIKIPIELPRQLLKVYTVHENRTVSLWELALRKIYNSRYRHTVEIFVSPLKVKVSHQLVRKRKLSQHLPDDYVPYNLIENGPISICTNPHCQEPIFTEAWVTVGMGRYVYSIPTVALCCSRSCASKYVAFSGGIMNLLWHIADD</sequence>
<dbReference type="GeneID" id="107272146"/>
<dbReference type="SMART" id="SM00364">
    <property type="entry name" value="LRR_BAC"/>
    <property type="match status" value="5"/>
</dbReference>
<protein>
    <submittedName>
        <fullName evidence="4">Leucine-rich repeat-containing protein 28-like isoform X1</fullName>
    </submittedName>
</protein>
<dbReference type="InterPro" id="IPR050216">
    <property type="entry name" value="LRR_domain-containing"/>
</dbReference>
<dbReference type="PROSITE" id="PS51450">
    <property type="entry name" value="LRR"/>
    <property type="match status" value="2"/>
</dbReference>
<dbReference type="SUPFAM" id="SSF52058">
    <property type="entry name" value="L domain-like"/>
    <property type="match status" value="1"/>
</dbReference>
<keyword evidence="2" id="KW-0677">Repeat</keyword>
<evidence type="ECO:0000256" key="2">
    <source>
        <dbReference type="ARBA" id="ARBA00022737"/>
    </source>
</evidence>
<keyword evidence="1" id="KW-0433">Leucine-rich repeat</keyword>
<dbReference type="Proteomes" id="UP000694920">
    <property type="component" value="Unplaced"/>
</dbReference>
<dbReference type="Gene3D" id="3.80.10.10">
    <property type="entry name" value="Ribonuclease Inhibitor"/>
    <property type="match status" value="1"/>
</dbReference>
<reference evidence="4" key="1">
    <citation type="submission" date="2025-08" db="UniProtKB">
        <authorList>
            <consortium name="RefSeq"/>
        </authorList>
    </citation>
    <scope>IDENTIFICATION</scope>
</reference>
<dbReference type="PANTHER" id="PTHR48051">
    <property type="match status" value="1"/>
</dbReference>
<accession>A0AAJ7FRE0</accession>
<name>A0AAJ7FRE0_CEPCN</name>